<proteinExistence type="predicted"/>
<evidence type="ECO:0000313" key="2">
    <source>
        <dbReference type="Proteomes" id="UP001151760"/>
    </source>
</evidence>
<dbReference type="Proteomes" id="UP001151760">
    <property type="component" value="Unassembled WGS sequence"/>
</dbReference>
<comment type="caution">
    <text evidence="1">The sequence shown here is derived from an EMBL/GenBank/DDBJ whole genome shotgun (WGS) entry which is preliminary data.</text>
</comment>
<protein>
    <submittedName>
        <fullName evidence="1">Uncharacterized protein</fullName>
    </submittedName>
</protein>
<accession>A0ABQ4ZRP6</accession>
<dbReference type="PANTHER" id="PTHR48449:SF1">
    <property type="entry name" value="DUF1985 DOMAIN-CONTAINING PROTEIN"/>
    <property type="match status" value="1"/>
</dbReference>
<reference evidence="1" key="1">
    <citation type="journal article" date="2022" name="Int. J. Mol. Sci.">
        <title>Draft Genome of Tanacetum Coccineum: Genomic Comparison of Closely Related Tanacetum-Family Plants.</title>
        <authorList>
            <person name="Yamashiro T."/>
            <person name="Shiraishi A."/>
            <person name="Nakayama K."/>
            <person name="Satake H."/>
        </authorList>
    </citation>
    <scope>NUCLEOTIDE SEQUENCE</scope>
</reference>
<reference evidence="1" key="2">
    <citation type="submission" date="2022-01" db="EMBL/GenBank/DDBJ databases">
        <authorList>
            <person name="Yamashiro T."/>
            <person name="Shiraishi A."/>
            <person name="Satake H."/>
            <person name="Nakayama K."/>
        </authorList>
    </citation>
    <scope>NUCLEOTIDE SEQUENCE</scope>
</reference>
<sequence length="315" mass="36653">MDNVIEVFDAKVTMRSTLHNLASIKELLCKSGNERRNTIFRSTQFGKWLDFPSFANDNHLLNYIFQHQVKQEQNNNDCPPITYKIGDNTFDFGQPLKRVRVIDLLVLTRSARLWFALSDEDAVKVCLLLVVNIVFVDREPKNYIVDNLLELVDDLPTWNAYPGIYILEMYTNSKYWWKKDPLVIPRGLSWSKISKFKKGDYGTLFAEWYNPILSMAPTSNELLQPWFIRSMEYFGSRDVEHEPLLIDHEIPVAEVALERQSEPDVTMFTREELVAEHHAIKERVQIIENLADADPSIVLQQLAAVKERITTIETF</sequence>
<dbReference type="EMBL" id="BQNB010011619">
    <property type="protein sequence ID" value="GJS92955.1"/>
    <property type="molecule type" value="Genomic_DNA"/>
</dbReference>
<keyword evidence="2" id="KW-1185">Reference proteome</keyword>
<name>A0ABQ4ZRP6_9ASTR</name>
<evidence type="ECO:0000313" key="1">
    <source>
        <dbReference type="EMBL" id="GJS92955.1"/>
    </source>
</evidence>
<organism evidence="1 2">
    <name type="scientific">Tanacetum coccineum</name>
    <dbReference type="NCBI Taxonomy" id="301880"/>
    <lineage>
        <taxon>Eukaryota</taxon>
        <taxon>Viridiplantae</taxon>
        <taxon>Streptophyta</taxon>
        <taxon>Embryophyta</taxon>
        <taxon>Tracheophyta</taxon>
        <taxon>Spermatophyta</taxon>
        <taxon>Magnoliopsida</taxon>
        <taxon>eudicotyledons</taxon>
        <taxon>Gunneridae</taxon>
        <taxon>Pentapetalae</taxon>
        <taxon>asterids</taxon>
        <taxon>campanulids</taxon>
        <taxon>Asterales</taxon>
        <taxon>Asteraceae</taxon>
        <taxon>Asteroideae</taxon>
        <taxon>Anthemideae</taxon>
        <taxon>Anthemidinae</taxon>
        <taxon>Tanacetum</taxon>
    </lineage>
</organism>
<dbReference type="PANTHER" id="PTHR48449">
    <property type="entry name" value="DUF1985 DOMAIN-CONTAINING PROTEIN"/>
    <property type="match status" value="1"/>
</dbReference>
<gene>
    <name evidence="1" type="ORF">Tco_0799923</name>
</gene>